<gene>
    <name evidence="2" type="ORF">K9B37_11135</name>
</gene>
<feature type="region of interest" description="Disordered" evidence="1">
    <location>
        <begin position="43"/>
        <end position="73"/>
    </location>
</feature>
<evidence type="ECO:0000256" key="1">
    <source>
        <dbReference type="SAM" id="MobiDB-lite"/>
    </source>
</evidence>
<dbReference type="EMBL" id="JAIRBM010000007">
    <property type="protein sequence ID" value="MBZ6076828.1"/>
    <property type="molecule type" value="Genomic_DNA"/>
</dbReference>
<protein>
    <submittedName>
        <fullName evidence="2">DUF2497 domain-containing protein</fullName>
    </submittedName>
</protein>
<organism evidence="2 3">
    <name type="scientific">Microvirga puerhi</name>
    <dbReference type="NCBI Taxonomy" id="2876078"/>
    <lineage>
        <taxon>Bacteria</taxon>
        <taxon>Pseudomonadati</taxon>
        <taxon>Pseudomonadota</taxon>
        <taxon>Alphaproteobacteria</taxon>
        <taxon>Hyphomicrobiales</taxon>
        <taxon>Methylobacteriaceae</taxon>
        <taxon>Microvirga</taxon>
    </lineage>
</organism>
<dbReference type="Proteomes" id="UP000704176">
    <property type="component" value="Unassembled WGS sequence"/>
</dbReference>
<evidence type="ECO:0000313" key="2">
    <source>
        <dbReference type="EMBL" id="MBZ6076828.1"/>
    </source>
</evidence>
<dbReference type="RefSeq" id="WP_224313153.1">
    <property type="nucleotide sequence ID" value="NZ_JAIRBM010000007.1"/>
</dbReference>
<feature type="compositionally biased region" description="Basic and acidic residues" evidence="1">
    <location>
        <begin position="48"/>
        <end position="57"/>
    </location>
</feature>
<proteinExistence type="predicted"/>
<evidence type="ECO:0000313" key="3">
    <source>
        <dbReference type="Proteomes" id="UP000704176"/>
    </source>
</evidence>
<sequence length="210" mass="22786">MSAVNPKAQEPSMEEILASIRRIIADDQEGLRAVEASRAYPEPVPFRTARDSGERSSHPQVIPLTVPDPQEPEDMLGLLVHGEAAEDTLPLDIPSAEPFEMEEARSEVSDLLDVYVESSERETRGAGMSQGATAPADGEDTLLSGVADAAVAASFGRLGATLTAKTPQTMEGFVAEMLRPLLKDWLDENLPALVERLVQAEIERIVRARR</sequence>
<dbReference type="Pfam" id="PF10691">
    <property type="entry name" value="DUF2497"/>
    <property type="match status" value="1"/>
</dbReference>
<reference evidence="2 3" key="1">
    <citation type="submission" date="2021-09" db="EMBL/GenBank/DDBJ databases">
        <title>The complete genome sequence of a new microorganism.</title>
        <authorList>
            <person name="Zi Z."/>
        </authorList>
    </citation>
    <scope>NUCLEOTIDE SEQUENCE [LARGE SCALE GENOMIC DNA]</scope>
    <source>
        <strain evidence="2 3">WGZ8</strain>
    </source>
</reference>
<accession>A0ABS7VMQ7</accession>
<name>A0ABS7VMQ7_9HYPH</name>
<dbReference type="InterPro" id="IPR019632">
    <property type="entry name" value="DUF2497"/>
</dbReference>
<comment type="caution">
    <text evidence="2">The sequence shown here is derived from an EMBL/GenBank/DDBJ whole genome shotgun (WGS) entry which is preliminary data.</text>
</comment>
<keyword evidence="3" id="KW-1185">Reference proteome</keyword>